<organism evidence="1 2">
    <name type="scientific">Olea europaea subsp. europaea</name>
    <dbReference type="NCBI Taxonomy" id="158383"/>
    <lineage>
        <taxon>Eukaryota</taxon>
        <taxon>Viridiplantae</taxon>
        <taxon>Streptophyta</taxon>
        <taxon>Embryophyta</taxon>
        <taxon>Tracheophyta</taxon>
        <taxon>Spermatophyta</taxon>
        <taxon>Magnoliopsida</taxon>
        <taxon>eudicotyledons</taxon>
        <taxon>Gunneridae</taxon>
        <taxon>Pentapetalae</taxon>
        <taxon>asterids</taxon>
        <taxon>lamiids</taxon>
        <taxon>Lamiales</taxon>
        <taxon>Oleaceae</taxon>
        <taxon>Oleeae</taxon>
        <taxon>Olea</taxon>
    </lineage>
</organism>
<dbReference type="EMBL" id="CACTIH010009223">
    <property type="protein sequence ID" value="CAA3027852.1"/>
    <property type="molecule type" value="Genomic_DNA"/>
</dbReference>
<dbReference type="Proteomes" id="UP000594638">
    <property type="component" value="Unassembled WGS sequence"/>
</dbReference>
<dbReference type="Gramene" id="OE9A062608T1">
    <property type="protein sequence ID" value="OE9A062608C1"/>
    <property type="gene ID" value="OE9A062608"/>
</dbReference>
<evidence type="ECO:0000313" key="2">
    <source>
        <dbReference type="Proteomes" id="UP000594638"/>
    </source>
</evidence>
<comment type="caution">
    <text evidence="1">The sequence shown here is derived from an EMBL/GenBank/DDBJ whole genome shotgun (WGS) entry which is preliminary data.</text>
</comment>
<evidence type="ECO:0000313" key="1">
    <source>
        <dbReference type="EMBL" id="CAA3027852.1"/>
    </source>
</evidence>
<keyword evidence="2" id="KW-1185">Reference proteome</keyword>
<accession>A0A8S0V951</accession>
<name>A0A8S0V951_OLEEU</name>
<protein>
    <submittedName>
        <fullName evidence="1">Uncharacterized protein</fullName>
    </submittedName>
</protein>
<reference evidence="1 2" key="1">
    <citation type="submission" date="2019-12" db="EMBL/GenBank/DDBJ databases">
        <authorList>
            <person name="Alioto T."/>
            <person name="Alioto T."/>
            <person name="Gomez Garrido J."/>
        </authorList>
    </citation>
    <scope>NUCLEOTIDE SEQUENCE [LARGE SCALE GENOMIC DNA]</scope>
</reference>
<gene>
    <name evidence="1" type="ORF">OLEA9_A062608</name>
</gene>
<sequence>LIVASKEIGKYLRITCDNMAAMRILGKMGRILVVEVENRAIREGDCGGGEWRIGEMG</sequence>
<feature type="non-terminal residue" evidence="1">
    <location>
        <position position="1"/>
    </location>
</feature>
<dbReference type="AlphaFoldDB" id="A0A8S0V951"/>
<proteinExistence type="predicted"/>